<dbReference type="RefSeq" id="WP_079601878.1">
    <property type="nucleotide sequence ID" value="NZ_LT670817.1"/>
</dbReference>
<sequence length="69" mass="8120">MAPPLKTHCKRGHPFTATNTKLNKLSSGYTVRQCKRCRSEFEKLRYHNNPKRQAAVRARRNVSYYEARP</sequence>
<accession>A0A1M5NEP0</accession>
<protein>
    <submittedName>
        <fullName evidence="1">Uncharacterized protein</fullName>
    </submittedName>
</protein>
<evidence type="ECO:0000313" key="1">
    <source>
        <dbReference type="EMBL" id="SHG87649.1"/>
    </source>
</evidence>
<proteinExistence type="predicted"/>
<organism evidence="1 2">
    <name type="scientific">Bradyrhizobium erythrophlei</name>
    <dbReference type="NCBI Taxonomy" id="1437360"/>
    <lineage>
        <taxon>Bacteria</taxon>
        <taxon>Pseudomonadati</taxon>
        <taxon>Pseudomonadota</taxon>
        <taxon>Alphaproteobacteria</taxon>
        <taxon>Hyphomicrobiales</taxon>
        <taxon>Nitrobacteraceae</taxon>
        <taxon>Bradyrhizobium</taxon>
    </lineage>
</organism>
<dbReference type="EMBL" id="LT670817">
    <property type="protein sequence ID" value="SHG87649.1"/>
    <property type="molecule type" value="Genomic_DNA"/>
</dbReference>
<gene>
    <name evidence="1" type="ORF">SAMN05443248_2952</name>
</gene>
<dbReference type="AlphaFoldDB" id="A0A1M5NEP0"/>
<dbReference type="Proteomes" id="UP000189796">
    <property type="component" value="Chromosome I"/>
</dbReference>
<name>A0A1M5NEP0_9BRAD</name>
<dbReference type="OrthoDB" id="8237347at2"/>
<reference evidence="1 2" key="1">
    <citation type="submission" date="2016-11" db="EMBL/GenBank/DDBJ databases">
        <authorList>
            <person name="Jaros S."/>
            <person name="Januszkiewicz K."/>
            <person name="Wedrychowicz H."/>
        </authorList>
    </citation>
    <scope>NUCLEOTIDE SEQUENCE [LARGE SCALE GENOMIC DNA]</scope>
    <source>
        <strain evidence="1 2">GAS138</strain>
    </source>
</reference>
<evidence type="ECO:0000313" key="2">
    <source>
        <dbReference type="Proteomes" id="UP000189796"/>
    </source>
</evidence>